<protein>
    <submittedName>
        <fullName evidence="2">Uncharacterized protein</fullName>
    </submittedName>
</protein>
<reference evidence="2" key="1">
    <citation type="submission" date="2020-04" db="EMBL/GenBank/DDBJ databases">
        <authorList>
            <person name="Chiriac C."/>
            <person name="Salcher M."/>
            <person name="Ghai R."/>
            <person name="Kavagutti S V."/>
        </authorList>
    </citation>
    <scope>NUCLEOTIDE SEQUENCE</scope>
</reference>
<evidence type="ECO:0000313" key="1">
    <source>
        <dbReference type="EMBL" id="CAB4131475.1"/>
    </source>
</evidence>
<dbReference type="EMBL" id="LR796294">
    <property type="protein sequence ID" value="CAB4135261.1"/>
    <property type="molecule type" value="Genomic_DNA"/>
</dbReference>
<dbReference type="EMBL" id="LR796249">
    <property type="protein sequence ID" value="CAB4131475.1"/>
    <property type="molecule type" value="Genomic_DNA"/>
</dbReference>
<name>A0A6J5LM29_9CAUD</name>
<organism evidence="2">
    <name type="scientific">uncultured Caudovirales phage</name>
    <dbReference type="NCBI Taxonomy" id="2100421"/>
    <lineage>
        <taxon>Viruses</taxon>
        <taxon>Duplodnaviria</taxon>
        <taxon>Heunggongvirae</taxon>
        <taxon>Uroviricota</taxon>
        <taxon>Caudoviricetes</taxon>
        <taxon>Peduoviridae</taxon>
        <taxon>Maltschvirus</taxon>
        <taxon>Maltschvirus maltsch</taxon>
    </lineage>
</organism>
<evidence type="ECO:0000313" key="2">
    <source>
        <dbReference type="EMBL" id="CAB4135261.1"/>
    </source>
</evidence>
<gene>
    <name evidence="1" type="ORF">UFOVP127_111</name>
    <name evidence="2" type="ORF">UFOVP276_217</name>
</gene>
<sequence length="119" mass="13062">MPKVKKRPCVSCGNLVAEGTVLGHHETCSLLKQWIGPRNVIATTVLHLDGITVKREMVYLLPPKKAVLYAYAQSIGDWGVGAYMKKYGKHVKCGRIEGVPWVAVWSLGNFVAVTGRKGK</sequence>
<accession>A0A6J5LM29</accession>
<proteinExistence type="predicted"/>